<accession>A0ABW6PWQ5</accession>
<dbReference type="InterPro" id="IPR010985">
    <property type="entry name" value="Ribbon_hlx_hlx"/>
</dbReference>
<dbReference type="EMBL" id="JBIAMX010000028">
    <property type="protein sequence ID" value="MFF0546856.1"/>
    <property type="molecule type" value="Genomic_DNA"/>
</dbReference>
<reference evidence="2 3" key="1">
    <citation type="submission" date="2024-10" db="EMBL/GenBank/DDBJ databases">
        <title>The Natural Products Discovery Center: Release of the First 8490 Sequenced Strains for Exploring Actinobacteria Biosynthetic Diversity.</title>
        <authorList>
            <person name="Kalkreuter E."/>
            <person name="Kautsar S.A."/>
            <person name="Yang D."/>
            <person name="Bader C.D."/>
            <person name="Teijaro C.N."/>
            <person name="Fluegel L."/>
            <person name="Davis C.M."/>
            <person name="Simpson J.R."/>
            <person name="Lauterbach L."/>
            <person name="Steele A.D."/>
            <person name="Gui C."/>
            <person name="Meng S."/>
            <person name="Li G."/>
            <person name="Viehrig K."/>
            <person name="Ye F."/>
            <person name="Su P."/>
            <person name="Kiefer A.F."/>
            <person name="Nichols A."/>
            <person name="Cepeda A.J."/>
            <person name="Yan W."/>
            <person name="Fan B."/>
            <person name="Jiang Y."/>
            <person name="Adhikari A."/>
            <person name="Zheng C.-J."/>
            <person name="Schuster L."/>
            <person name="Cowan T.M."/>
            <person name="Smanski M.J."/>
            <person name="Chevrette M.G."/>
            <person name="De Carvalho L.P.S."/>
            <person name="Shen B."/>
        </authorList>
    </citation>
    <scope>NUCLEOTIDE SEQUENCE [LARGE SCALE GENOMIC DNA]</scope>
    <source>
        <strain evidence="2 3">NPDC004045</strain>
    </source>
</reference>
<dbReference type="Proteomes" id="UP001601444">
    <property type="component" value="Unassembled WGS sequence"/>
</dbReference>
<proteinExistence type="predicted"/>
<name>A0ABW6PWQ5_9NOCA</name>
<dbReference type="SUPFAM" id="SSF47598">
    <property type="entry name" value="Ribbon-helix-helix"/>
    <property type="match status" value="1"/>
</dbReference>
<sequence>MAQVNKGKRELVGARLAKDVYEELARAAEAHNISMSQYVADVMALHFGRDDLVLELDRPRRPRAHDLRKKGAKTQQELPLAG</sequence>
<dbReference type="RefSeq" id="WP_387703041.1">
    <property type="nucleotide sequence ID" value="NZ_JBIAMX010000028.1"/>
</dbReference>
<gene>
    <name evidence="2" type="ORF">ACFYTF_28870</name>
</gene>
<feature type="compositionally biased region" description="Polar residues" evidence="1">
    <location>
        <begin position="73"/>
        <end position="82"/>
    </location>
</feature>
<evidence type="ECO:0000256" key="1">
    <source>
        <dbReference type="SAM" id="MobiDB-lite"/>
    </source>
</evidence>
<evidence type="ECO:0000313" key="3">
    <source>
        <dbReference type="Proteomes" id="UP001601444"/>
    </source>
</evidence>
<keyword evidence="3" id="KW-1185">Reference proteome</keyword>
<feature type="compositionally biased region" description="Basic residues" evidence="1">
    <location>
        <begin position="62"/>
        <end position="72"/>
    </location>
</feature>
<protein>
    <submittedName>
        <fullName evidence="2">Toxin-antitoxin system</fullName>
    </submittedName>
</protein>
<comment type="caution">
    <text evidence="2">The sequence shown here is derived from an EMBL/GenBank/DDBJ whole genome shotgun (WGS) entry which is preliminary data.</text>
</comment>
<feature type="region of interest" description="Disordered" evidence="1">
    <location>
        <begin position="62"/>
        <end position="82"/>
    </location>
</feature>
<evidence type="ECO:0000313" key="2">
    <source>
        <dbReference type="EMBL" id="MFF0546856.1"/>
    </source>
</evidence>
<organism evidence="2 3">
    <name type="scientific">Nocardia thailandica</name>
    <dbReference type="NCBI Taxonomy" id="257275"/>
    <lineage>
        <taxon>Bacteria</taxon>
        <taxon>Bacillati</taxon>
        <taxon>Actinomycetota</taxon>
        <taxon>Actinomycetes</taxon>
        <taxon>Mycobacteriales</taxon>
        <taxon>Nocardiaceae</taxon>
        <taxon>Nocardia</taxon>
    </lineage>
</organism>